<dbReference type="GeneID" id="25369848"/>
<dbReference type="RefSeq" id="XP_013345129.1">
    <property type="nucleotide sequence ID" value="XM_013489675.1"/>
</dbReference>
<feature type="transmembrane region" description="Helical" evidence="1">
    <location>
        <begin position="67"/>
        <end position="88"/>
    </location>
</feature>
<evidence type="ECO:0000313" key="2">
    <source>
        <dbReference type="EMBL" id="KEQ96462.1"/>
    </source>
</evidence>
<gene>
    <name evidence="2" type="ORF">AUEXF2481DRAFT_639594</name>
</gene>
<evidence type="ECO:0000256" key="1">
    <source>
        <dbReference type="SAM" id="Phobius"/>
    </source>
</evidence>
<keyword evidence="1" id="KW-0472">Membrane</keyword>
<name>A0A074YQS2_AURSE</name>
<reference evidence="2 3" key="1">
    <citation type="journal article" date="2014" name="BMC Genomics">
        <title>Genome sequencing of four Aureobasidium pullulans varieties: biotechnological potential, stress tolerance, and description of new species.</title>
        <authorList>
            <person name="Gostin Ar C."/>
            <person name="Ohm R.A."/>
            <person name="Kogej T."/>
            <person name="Sonjak S."/>
            <person name="Turk M."/>
            <person name="Zajc J."/>
            <person name="Zalar P."/>
            <person name="Grube M."/>
            <person name="Sun H."/>
            <person name="Han J."/>
            <person name="Sharma A."/>
            <person name="Chiniquy J."/>
            <person name="Ngan C.Y."/>
            <person name="Lipzen A."/>
            <person name="Barry K."/>
            <person name="Grigoriev I.V."/>
            <person name="Gunde-Cimerman N."/>
        </authorList>
    </citation>
    <scope>NUCLEOTIDE SEQUENCE [LARGE SCALE GENOMIC DNA]</scope>
    <source>
        <strain evidence="2 3">EXF-2481</strain>
    </source>
</reference>
<organism evidence="2 3">
    <name type="scientific">Aureobasidium subglaciale (strain EXF-2481)</name>
    <name type="common">Aureobasidium pullulans var. subglaciale</name>
    <dbReference type="NCBI Taxonomy" id="1043005"/>
    <lineage>
        <taxon>Eukaryota</taxon>
        <taxon>Fungi</taxon>
        <taxon>Dikarya</taxon>
        <taxon>Ascomycota</taxon>
        <taxon>Pezizomycotina</taxon>
        <taxon>Dothideomycetes</taxon>
        <taxon>Dothideomycetidae</taxon>
        <taxon>Dothideales</taxon>
        <taxon>Saccotheciaceae</taxon>
        <taxon>Aureobasidium</taxon>
    </lineage>
</organism>
<keyword evidence="3" id="KW-1185">Reference proteome</keyword>
<dbReference type="AlphaFoldDB" id="A0A074YQS2"/>
<proteinExistence type="predicted"/>
<evidence type="ECO:0000313" key="3">
    <source>
        <dbReference type="Proteomes" id="UP000030641"/>
    </source>
</evidence>
<accession>A0A074YQS2</accession>
<keyword evidence="1" id="KW-1133">Transmembrane helix</keyword>
<dbReference type="Proteomes" id="UP000030641">
    <property type="component" value="Unassembled WGS sequence"/>
</dbReference>
<dbReference type="OrthoDB" id="10428999at2759"/>
<sequence length="154" mass="17405">MGYRTLASWEIEATNLICLGGYSGHCCHLLPATRNKGGKLRVLNSPGIFFAFQTLWDGFDHHRTTAWGVHLCFLFGLLSLFFFSYLFFNSSVLFEKRDTLNLVSGLSALSLETINLKQWRLEAENTRLLSCGLGPRASYEQEVGSVHRVSLQRI</sequence>
<protein>
    <submittedName>
        <fullName evidence="2">Uncharacterized protein</fullName>
    </submittedName>
</protein>
<dbReference type="EMBL" id="KL584756">
    <property type="protein sequence ID" value="KEQ96462.1"/>
    <property type="molecule type" value="Genomic_DNA"/>
</dbReference>
<keyword evidence="1" id="KW-0812">Transmembrane</keyword>
<dbReference type="HOGENOM" id="CLU_1703885_0_0_1"/>
<dbReference type="InParanoid" id="A0A074YQS2"/>